<sequence length="396" mass="45398">MKRERQALQEADTLEKENNTKRTKLQDAKNESDNEEPEVTEFEIMQAYRKLNADIAKSRVAALRGGDIDIASKPLENADRLYKVVGKDKNNSLLAVDSNAIAGISELAEISIRNVKLGEAKGLTDIDDVLSYMKRYMLKEYFKENNIVEATDNSETLNQIAGDDEDDGESDKGDGDKDKSFETQKVTELQKTSLRKEYLKQFNEYESFNQFNWFKLGTLFTGISKYPYTTDNLIGPFAIEKKIRAKVKRRAADVVGELTRPENPSAKDLDDKDEQTTPEQVKRCFKILSKKLGTEQSISLFTFVIDPKSFAKSVENLFYTSFLIKAGRVEMFQDESTGYPVIRIKNKNKGKDKEERSIQRHKNSHAEEHHIIFQMDIPTWTKLIKKFNITTSYMDS</sequence>
<feature type="compositionally biased region" description="Basic and acidic residues" evidence="8">
    <location>
        <begin position="170"/>
        <end position="182"/>
    </location>
</feature>
<feature type="region of interest" description="Disordered" evidence="8">
    <location>
        <begin position="256"/>
        <end position="277"/>
    </location>
</feature>
<protein>
    <recommendedName>
        <fullName evidence="7">Non-structural maintenance of chromosomes element 4</fullName>
    </recommendedName>
</protein>
<feature type="region of interest" description="Disordered" evidence="8">
    <location>
        <begin position="1"/>
        <end position="39"/>
    </location>
</feature>
<feature type="compositionally biased region" description="Basic and acidic residues" evidence="8">
    <location>
        <begin position="1"/>
        <end position="32"/>
    </location>
</feature>
<evidence type="ECO:0000259" key="10">
    <source>
        <dbReference type="Pfam" id="PF15412"/>
    </source>
</evidence>
<comment type="subunit">
    <text evidence="7">Component of the SMC5-SMC6 complex.</text>
</comment>
<evidence type="ECO:0000256" key="7">
    <source>
        <dbReference type="RuleBase" id="RU365071"/>
    </source>
</evidence>
<proteinExistence type="inferred from homology"/>
<evidence type="ECO:0000256" key="2">
    <source>
        <dbReference type="ARBA" id="ARBA00008997"/>
    </source>
</evidence>
<dbReference type="Pfam" id="PF15412">
    <property type="entry name" value="Nse4-Nse3_bdg"/>
    <property type="match status" value="1"/>
</dbReference>
<dbReference type="PANTHER" id="PTHR16140">
    <property type="entry name" value="NON-STRUCTURAL MAINTENANCE OF CHROMOSOMES ELEMENT 4"/>
    <property type="match status" value="1"/>
</dbReference>
<evidence type="ECO:0000256" key="1">
    <source>
        <dbReference type="ARBA" id="ARBA00004123"/>
    </source>
</evidence>
<dbReference type="GO" id="GO:0006310">
    <property type="term" value="P:DNA recombination"/>
    <property type="evidence" value="ECO:0007669"/>
    <property type="project" value="UniProtKB-UniRule"/>
</dbReference>
<dbReference type="Pfam" id="PF08743">
    <property type="entry name" value="Nse4_C"/>
    <property type="match status" value="1"/>
</dbReference>
<dbReference type="GO" id="GO:0030915">
    <property type="term" value="C:Smc5-Smc6 complex"/>
    <property type="evidence" value="ECO:0007669"/>
    <property type="project" value="UniProtKB-UniRule"/>
</dbReference>
<comment type="similarity">
    <text evidence="2 7">Belongs to the NSE4 family.</text>
</comment>
<evidence type="ECO:0000256" key="6">
    <source>
        <dbReference type="ARBA" id="ARBA00023242"/>
    </source>
</evidence>
<keyword evidence="12" id="KW-1185">Reference proteome</keyword>
<gene>
    <name evidence="11" type="primary">NSE4</name>
    <name evidence="11" type="ORF">C6P45_002142</name>
</gene>
<evidence type="ECO:0000256" key="5">
    <source>
        <dbReference type="ARBA" id="ARBA00023204"/>
    </source>
</evidence>
<comment type="subcellular location">
    <subcellularLocation>
        <location evidence="1 7">Nucleus</location>
    </subcellularLocation>
</comment>
<keyword evidence="4 7" id="KW-0233">DNA recombination</keyword>
<comment type="caution">
    <text evidence="11">The sequence shown here is derived from an EMBL/GenBank/DDBJ whole genome shotgun (WGS) entry which is preliminary data.</text>
</comment>
<accession>A0A9P6WF21</accession>
<evidence type="ECO:0000256" key="3">
    <source>
        <dbReference type="ARBA" id="ARBA00022763"/>
    </source>
</evidence>
<keyword evidence="3 7" id="KW-0227">DNA damage</keyword>
<feature type="region of interest" description="Disordered" evidence="8">
    <location>
        <begin position="153"/>
        <end position="184"/>
    </location>
</feature>
<feature type="domain" description="Non-structural maintenance of chromosome element 4 C-terminal" evidence="9">
    <location>
        <begin position="298"/>
        <end position="394"/>
    </location>
</feature>
<reference evidence="11 12" key="1">
    <citation type="submission" date="2020-11" db="EMBL/GenBank/DDBJ databases">
        <title>Kefir isolates.</title>
        <authorList>
            <person name="Marcisauskas S."/>
            <person name="Kim Y."/>
            <person name="Blasche S."/>
        </authorList>
    </citation>
    <scope>NUCLEOTIDE SEQUENCE [LARGE SCALE GENOMIC DNA]</scope>
    <source>
        <strain evidence="11 12">OG2</strain>
    </source>
</reference>
<evidence type="ECO:0000256" key="4">
    <source>
        <dbReference type="ARBA" id="ARBA00023172"/>
    </source>
</evidence>
<feature type="domain" description="Nse4/EID protein Nse3/MAGE-binding" evidence="10">
    <location>
        <begin position="97"/>
        <end position="158"/>
    </location>
</feature>
<dbReference type="InterPro" id="IPR014854">
    <property type="entry name" value="Nse4_C"/>
</dbReference>
<dbReference type="EMBL" id="PUHR01000021">
    <property type="protein sequence ID" value="KAG0670576.1"/>
    <property type="molecule type" value="Genomic_DNA"/>
</dbReference>
<organism evidence="11 12">
    <name type="scientific">Maudiozyma exigua</name>
    <name type="common">Yeast</name>
    <name type="synonym">Kazachstania exigua</name>
    <dbReference type="NCBI Taxonomy" id="34358"/>
    <lineage>
        <taxon>Eukaryota</taxon>
        <taxon>Fungi</taxon>
        <taxon>Dikarya</taxon>
        <taxon>Ascomycota</taxon>
        <taxon>Saccharomycotina</taxon>
        <taxon>Saccharomycetes</taxon>
        <taxon>Saccharomycetales</taxon>
        <taxon>Saccharomycetaceae</taxon>
        <taxon>Maudiozyma</taxon>
    </lineage>
</organism>
<evidence type="ECO:0000259" key="9">
    <source>
        <dbReference type="Pfam" id="PF08743"/>
    </source>
</evidence>
<dbReference type="GO" id="GO:0005634">
    <property type="term" value="C:nucleus"/>
    <property type="evidence" value="ECO:0007669"/>
    <property type="project" value="UniProtKB-SubCell"/>
</dbReference>
<dbReference type="InterPro" id="IPR029225">
    <property type="entry name" value="Nse4_Nse3-bd"/>
</dbReference>
<keyword evidence="6 7" id="KW-0539">Nucleus</keyword>
<dbReference type="Proteomes" id="UP000750334">
    <property type="component" value="Unassembled WGS sequence"/>
</dbReference>
<name>A0A9P6WF21_MAUEX</name>
<evidence type="ECO:0000313" key="11">
    <source>
        <dbReference type="EMBL" id="KAG0670576.1"/>
    </source>
</evidence>
<comment type="function">
    <text evidence="7">Component of the SMC5-SMC6 complex, that promotes sister chromatid alignment after DNA damage and facilitates double-stranded DNA breaks (DSBs) repair via homologous recombination between sister chromatids.</text>
</comment>
<dbReference type="AlphaFoldDB" id="A0A9P6WF21"/>
<dbReference type="InterPro" id="IPR027786">
    <property type="entry name" value="Nse4/EID"/>
</dbReference>
<evidence type="ECO:0000256" key="8">
    <source>
        <dbReference type="SAM" id="MobiDB-lite"/>
    </source>
</evidence>
<dbReference type="OrthoDB" id="361242at2759"/>
<dbReference type="PANTHER" id="PTHR16140:SF0">
    <property type="entry name" value="NON-STRUCTURAL MAINTENANCE OF CHROMOSOMES ELEMENT 4"/>
    <property type="match status" value="1"/>
</dbReference>
<evidence type="ECO:0000313" key="12">
    <source>
        <dbReference type="Proteomes" id="UP000750334"/>
    </source>
</evidence>
<dbReference type="GO" id="GO:0006281">
    <property type="term" value="P:DNA repair"/>
    <property type="evidence" value="ECO:0007669"/>
    <property type="project" value="UniProtKB-UniRule"/>
</dbReference>
<keyword evidence="5 7" id="KW-0234">DNA repair</keyword>